<gene>
    <name evidence="2" type="ORF">DRE_00928</name>
</gene>
<proteinExistence type="predicted"/>
<keyword evidence="3" id="KW-1185">Reference proteome</keyword>
<dbReference type="HOGENOM" id="CLU_1129039_0_0_1"/>
<evidence type="ECO:0000313" key="3">
    <source>
        <dbReference type="Proteomes" id="UP000024837"/>
    </source>
</evidence>
<feature type="region of interest" description="Disordered" evidence="1">
    <location>
        <begin position="1"/>
        <end position="21"/>
    </location>
</feature>
<dbReference type="EMBL" id="KI966433">
    <property type="protein sequence ID" value="EWC44869.1"/>
    <property type="molecule type" value="Genomic_DNA"/>
</dbReference>
<sequence length="246" mass="26963">MGAEKNQSGAPTGRNSENVRLIPFDGQGKSPTVLVGRHILAATPSDTYPLIFTTREGNQRQFQIHSTVTGRYFAIQTCALLKRHLSRVGVGRPSKVIAAASGRKEVVYAAPFCAKKRRLYGKKQVDIFNLIGLQLEGMSEMGWIWAEDMRSSFEEGVLRASVYIGFSRTSRKHTLRLMTTEEDQLNISSEVGEEDNDGNGGASDDSDTGCRTTGEGSDVMDTDLKGDREEGPEPSEAGSMDDMDLY</sequence>
<protein>
    <submittedName>
        <fullName evidence="2">Uncharacterized protein</fullName>
    </submittedName>
</protein>
<feature type="region of interest" description="Disordered" evidence="1">
    <location>
        <begin position="181"/>
        <end position="246"/>
    </location>
</feature>
<name>W7HNZ3_9PEZI</name>
<reference evidence="2 3" key="1">
    <citation type="submission" date="2013-05" db="EMBL/GenBank/DDBJ databases">
        <title>Drechslerella stenobrocha genome reveals carnivorous origination and mechanical trapping mechanism of predatory fungi.</title>
        <authorList>
            <person name="Liu X."/>
            <person name="Zhang W."/>
            <person name="Liu K."/>
        </authorList>
    </citation>
    <scope>NUCLEOTIDE SEQUENCE [LARGE SCALE GENOMIC DNA]</scope>
    <source>
        <strain evidence="2 3">248</strain>
    </source>
</reference>
<evidence type="ECO:0000256" key="1">
    <source>
        <dbReference type="SAM" id="MobiDB-lite"/>
    </source>
</evidence>
<accession>W7HNZ3</accession>
<dbReference type="OrthoDB" id="5356769at2759"/>
<dbReference type="Proteomes" id="UP000024837">
    <property type="component" value="Unassembled WGS sequence"/>
</dbReference>
<feature type="compositionally biased region" description="Polar residues" evidence="1">
    <location>
        <begin position="1"/>
        <end position="18"/>
    </location>
</feature>
<evidence type="ECO:0000313" key="2">
    <source>
        <dbReference type="EMBL" id="EWC44869.1"/>
    </source>
</evidence>
<feature type="compositionally biased region" description="Basic and acidic residues" evidence="1">
    <location>
        <begin position="222"/>
        <end position="231"/>
    </location>
</feature>
<dbReference type="AlphaFoldDB" id="W7HNZ3"/>
<organism evidence="2 3">
    <name type="scientific">Drechslerella stenobrocha 248</name>
    <dbReference type="NCBI Taxonomy" id="1043628"/>
    <lineage>
        <taxon>Eukaryota</taxon>
        <taxon>Fungi</taxon>
        <taxon>Dikarya</taxon>
        <taxon>Ascomycota</taxon>
        <taxon>Pezizomycotina</taxon>
        <taxon>Orbiliomycetes</taxon>
        <taxon>Orbiliales</taxon>
        <taxon>Orbiliaceae</taxon>
        <taxon>Drechslerella</taxon>
    </lineage>
</organism>